<proteinExistence type="predicted"/>
<comment type="caution">
    <text evidence="2">The sequence shown here is derived from an EMBL/GenBank/DDBJ whole genome shotgun (WGS) entry which is preliminary data.</text>
</comment>
<protein>
    <submittedName>
        <fullName evidence="2">Uncharacterized protein</fullName>
    </submittedName>
</protein>
<evidence type="ECO:0000313" key="2">
    <source>
        <dbReference type="EMBL" id="KAK2576071.1"/>
    </source>
</evidence>
<organism evidence="2 3">
    <name type="scientific">Odynerus spinipes</name>
    <dbReference type="NCBI Taxonomy" id="1348599"/>
    <lineage>
        <taxon>Eukaryota</taxon>
        <taxon>Metazoa</taxon>
        <taxon>Ecdysozoa</taxon>
        <taxon>Arthropoda</taxon>
        <taxon>Hexapoda</taxon>
        <taxon>Insecta</taxon>
        <taxon>Pterygota</taxon>
        <taxon>Neoptera</taxon>
        <taxon>Endopterygota</taxon>
        <taxon>Hymenoptera</taxon>
        <taxon>Apocrita</taxon>
        <taxon>Aculeata</taxon>
        <taxon>Vespoidea</taxon>
        <taxon>Vespidae</taxon>
        <taxon>Eumeninae</taxon>
        <taxon>Odynerus</taxon>
    </lineage>
</organism>
<feature type="region of interest" description="Disordered" evidence="1">
    <location>
        <begin position="1293"/>
        <end position="1340"/>
    </location>
</feature>
<feature type="region of interest" description="Disordered" evidence="1">
    <location>
        <begin position="499"/>
        <end position="576"/>
    </location>
</feature>
<sequence length="1340" mass="150684">MNPCQSTVPMQTSQNNFQAYPQASSNQQSTQCSGCPGNPQGQCTQSPFGQFYQQQEGCFSQLRYPCATQLPVNPSNFYQGPFQNVPQPAAAPPPPPGATSCNASSPMQTQATNCGTLPQNIIDQIRACVANTAPIFILPAGYQQQPVVASQQATTMPVTSNPLTVPGYQPSPVQNYIPPPSFYPYPIPFPMFEPFGGRSKEQQKNCGCSSRSNVESMGLTRQCLPSSSFYNAYQQEEEHRCQETNDDTICSKRNCPSAISLQALASQLLSIQGIVSCTATRLILRKIPGSNITTSMEDTMERAQRSISVLNMDQLLAESRNAQQVNALINLHMAAKLPPNIIPILTLVQLKVNVLKAQVENLINRKLMENQGLEVEATDSIDPTILLAKTDPELREFLTVLKQKECDEAVNVNFAPYRSQRVIAENRLSNLRKKIRQVETEFERRRCCVAPSPPMSARIVKEFAETPCCFSSFGYPGLMSPTAPEKTASRESPDPFAIALRNPRKLRLKPHVGSPEATYDYSHKKQTNRASTCTERACQSEPTNNKERTDCPNPENCDCYEEESSSEESQDEDKKKLRLKVDAKGNVTVTSTARLKDVSLMKLASNVLLQTRKASDVGEKRKRTVKPACYEIDEEDFPGLALGTVPMLEEISEVARIDDFASLDSVPNAKMFEHSASEDESESFVKVPSTLEESKITDHDGTKDETIEKKVDETDGDLSELDDWEFVGDDIDYEKMKHKLVASSKLDFGESESSKDVDDKIEVTIPENRVEVGSGIKVEPLEAEEETTSGYYSRSQIESLTNDETSTSLREEGSTRKLEDEENPDETVENVKSVYITSSFLRIDNTKRPELTKEEEEKRRVEATCSKQFITTATLTVEPREIAAIKMEECNEQKDLGETSSAIQEDENVAARTIATLTIGGQRDENKKSKFSMNNDKIVSMLAEIKYDNPERIVEQFRNALTRNFQTNNGGDRCRKEEVKYAKSGGNCQVAFAFPENHFPWRTIDSGKHDNDMERSDVRRRDAFESTIRSPQETELNASNFHPGTKRVPFVTSDGDTSSYFFETGVGLLSDAFALMSNQIASFGSVVNKIAVFGNILPMFESPKTPDASLKDSSSNFQNRSYDSEEVWVDPYKEYVAVVEDVRKIENHRYRQPISSSSRRSIKKFDKEERNVVERDWLHSLRGKLKHSIIKDRDNGKSYVVMLDDSFRELDSRSFPRANLGRPYKIRRNLLIRSRLKEGHARKQNLPAPFTILKRTREMNGKSREISRVEEKQRYRVRKMKTEENFSSLPLIRGHNSKMSTKSSDLKMMRESNTKTTVTLLSTDSCTSSSESITSKVHDY</sequence>
<dbReference type="Proteomes" id="UP001258017">
    <property type="component" value="Unassembled WGS sequence"/>
</dbReference>
<dbReference type="EMBL" id="JAIFRP010004408">
    <property type="protein sequence ID" value="KAK2576071.1"/>
    <property type="molecule type" value="Genomic_DNA"/>
</dbReference>
<evidence type="ECO:0000313" key="3">
    <source>
        <dbReference type="Proteomes" id="UP001258017"/>
    </source>
</evidence>
<feature type="region of interest" description="Disordered" evidence="1">
    <location>
        <begin position="783"/>
        <end position="827"/>
    </location>
</feature>
<reference evidence="2" key="1">
    <citation type="submission" date="2021-08" db="EMBL/GenBank/DDBJ databases">
        <authorList>
            <person name="Misof B."/>
            <person name="Oliver O."/>
            <person name="Podsiadlowski L."/>
            <person name="Donath A."/>
            <person name="Peters R."/>
            <person name="Mayer C."/>
            <person name="Rust J."/>
            <person name="Gunkel S."/>
            <person name="Lesny P."/>
            <person name="Martin S."/>
            <person name="Oeyen J.P."/>
            <person name="Petersen M."/>
            <person name="Panagiotis P."/>
            <person name="Wilbrandt J."/>
            <person name="Tanja T."/>
        </authorList>
    </citation>
    <scope>NUCLEOTIDE SEQUENCE</scope>
    <source>
        <strain evidence="2">GBR_01_08_01A</strain>
        <tissue evidence="2">Thorax + abdomen</tissue>
    </source>
</reference>
<feature type="compositionally biased region" description="Basic and acidic residues" evidence="1">
    <location>
        <begin position="809"/>
        <end position="819"/>
    </location>
</feature>
<feature type="compositionally biased region" description="Low complexity" evidence="1">
    <location>
        <begin position="1316"/>
        <end position="1340"/>
    </location>
</feature>
<accession>A0AAD9RAF1</accession>
<feature type="region of interest" description="Disordered" evidence="1">
    <location>
        <begin position="85"/>
        <end position="104"/>
    </location>
</feature>
<name>A0AAD9RAF1_9HYME</name>
<evidence type="ECO:0000256" key="1">
    <source>
        <dbReference type="SAM" id="MobiDB-lite"/>
    </source>
</evidence>
<reference evidence="2" key="2">
    <citation type="journal article" date="2023" name="Commun. Biol.">
        <title>Intrasexual cuticular hydrocarbon dimorphism in a wasp sheds light on hydrocarbon biosynthesis genes in Hymenoptera.</title>
        <authorList>
            <person name="Moris V.C."/>
            <person name="Podsiadlowski L."/>
            <person name="Martin S."/>
            <person name="Oeyen J.P."/>
            <person name="Donath A."/>
            <person name="Petersen M."/>
            <person name="Wilbrandt J."/>
            <person name="Misof B."/>
            <person name="Liedtke D."/>
            <person name="Thamm M."/>
            <person name="Scheiner R."/>
            <person name="Schmitt T."/>
            <person name="Niehuis O."/>
        </authorList>
    </citation>
    <scope>NUCLEOTIDE SEQUENCE</scope>
    <source>
        <strain evidence="2">GBR_01_08_01A</strain>
    </source>
</reference>
<gene>
    <name evidence="2" type="ORF">KPH14_007408</name>
</gene>
<feature type="compositionally biased region" description="Basic and acidic residues" evidence="1">
    <location>
        <begin position="1304"/>
        <end position="1313"/>
    </location>
</feature>
<feature type="compositionally biased region" description="Polar residues" evidence="1">
    <location>
        <begin position="788"/>
        <end position="808"/>
    </location>
</feature>
<feature type="compositionally biased region" description="Acidic residues" evidence="1">
    <location>
        <begin position="558"/>
        <end position="571"/>
    </location>
</feature>
<keyword evidence="3" id="KW-1185">Reference proteome</keyword>